<sequence>MTIHTPKAVAGITLPDSTIAKQATELLLEHGTEFLYNHSLRAFLFAALNARQNKIAHDTELLYVGSVFHDLGLTPHYRSLDKRFEVDGANAARDFLHSHGLSPQALQLVWDTVALHTSPGIAEYKEAEVALLNYGVALDVVGRGYADLSEKHRQDIVKNFPRTDFKKTIIPAFYEGFKHKPDTTFGSINADICACMNPDFHRKNFCDAILHSPWTD</sequence>
<evidence type="ECO:0000313" key="3">
    <source>
        <dbReference type="Proteomes" id="UP000309594"/>
    </source>
</evidence>
<dbReference type="Gene3D" id="1.10.3210.10">
    <property type="entry name" value="Hypothetical protein af1432"/>
    <property type="match status" value="1"/>
</dbReference>
<feature type="domain" description="HD" evidence="1">
    <location>
        <begin position="36"/>
        <end position="123"/>
    </location>
</feature>
<name>A0A4U1G5B3_9SPHI</name>
<evidence type="ECO:0000313" key="2">
    <source>
        <dbReference type="EMBL" id="TKC58514.1"/>
    </source>
</evidence>
<reference evidence="2 3" key="1">
    <citation type="submission" date="2019-04" db="EMBL/GenBank/DDBJ databases">
        <title>Pedobacter sp. RP-1-16 sp. nov., isolated from Arctic soil.</title>
        <authorList>
            <person name="Dahal R.H."/>
            <person name="Kim D.-U."/>
        </authorList>
    </citation>
    <scope>NUCLEOTIDE SEQUENCE [LARGE SCALE GENOMIC DNA]</scope>
    <source>
        <strain evidence="2 3">RP-1-16</strain>
    </source>
</reference>
<gene>
    <name evidence="2" type="ORF">FBD94_18020</name>
</gene>
<dbReference type="PANTHER" id="PTHR35569">
    <property type="entry name" value="CYANAMIDE HYDRATASE DDI2-RELATED"/>
    <property type="match status" value="1"/>
</dbReference>
<protein>
    <submittedName>
        <fullName evidence="2">HD domain-containing protein</fullName>
    </submittedName>
</protein>
<accession>A0A4U1G5B3</accession>
<dbReference type="Proteomes" id="UP000309594">
    <property type="component" value="Unassembled WGS sequence"/>
</dbReference>
<dbReference type="InterPro" id="IPR006674">
    <property type="entry name" value="HD_domain"/>
</dbReference>
<organism evidence="2 3">
    <name type="scientific">Pedobacter hiemivivus</name>
    <dbReference type="NCBI Taxonomy" id="2530454"/>
    <lineage>
        <taxon>Bacteria</taxon>
        <taxon>Pseudomonadati</taxon>
        <taxon>Bacteroidota</taxon>
        <taxon>Sphingobacteriia</taxon>
        <taxon>Sphingobacteriales</taxon>
        <taxon>Sphingobacteriaceae</taxon>
        <taxon>Pedobacter</taxon>
    </lineage>
</organism>
<dbReference type="SUPFAM" id="SSF109604">
    <property type="entry name" value="HD-domain/PDEase-like"/>
    <property type="match status" value="1"/>
</dbReference>
<dbReference type="Pfam" id="PF01966">
    <property type="entry name" value="HD"/>
    <property type="match status" value="1"/>
</dbReference>
<dbReference type="RefSeq" id="WP_136881233.1">
    <property type="nucleotide sequence ID" value="NZ_SWDX01000007.1"/>
</dbReference>
<dbReference type="PANTHER" id="PTHR35569:SF1">
    <property type="entry name" value="CYANAMIDE HYDRATASE DDI2-RELATED"/>
    <property type="match status" value="1"/>
</dbReference>
<comment type="caution">
    <text evidence="2">The sequence shown here is derived from an EMBL/GenBank/DDBJ whole genome shotgun (WGS) entry which is preliminary data.</text>
</comment>
<dbReference type="AlphaFoldDB" id="A0A4U1G5B3"/>
<proteinExistence type="predicted"/>
<evidence type="ECO:0000259" key="1">
    <source>
        <dbReference type="Pfam" id="PF01966"/>
    </source>
</evidence>
<dbReference type="EMBL" id="SWDX01000007">
    <property type="protein sequence ID" value="TKC58514.1"/>
    <property type="molecule type" value="Genomic_DNA"/>
</dbReference>